<dbReference type="AlphaFoldDB" id="A0A0A9HM58"/>
<proteinExistence type="predicted"/>
<protein>
    <submittedName>
        <fullName evidence="1">Uncharacterized protein</fullName>
    </submittedName>
</protein>
<reference evidence="1" key="1">
    <citation type="submission" date="2014-09" db="EMBL/GenBank/DDBJ databases">
        <authorList>
            <person name="Magalhaes I.L.F."/>
            <person name="Oliveira U."/>
            <person name="Santos F.R."/>
            <person name="Vidigal T.H.D.A."/>
            <person name="Brescovit A.D."/>
            <person name="Santos A.J."/>
        </authorList>
    </citation>
    <scope>NUCLEOTIDE SEQUENCE</scope>
    <source>
        <tissue evidence="1">Shoot tissue taken approximately 20 cm above the soil surface</tissue>
    </source>
</reference>
<name>A0A0A9HM58_ARUDO</name>
<evidence type="ECO:0000313" key="1">
    <source>
        <dbReference type="EMBL" id="JAE37827.1"/>
    </source>
</evidence>
<reference evidence="1" key="2">
    <citation type="journal article" date="2015" name="Data Brief">
        <title>Shoot transcriptome of the giant reed, Arundo donax.</title>
        <authorList>
            <person name="Barrero R.A."/>
            <person name="Guerrero F.D."/>
            <person name="Moolhuijzen P."/>
            <person name="Goolsby J.A."/>
            <person name="Tidwell J."/>
            <person name="Bellgard S.E."/>
            <person name="Bellgard M.I."/>
        </authorList>
    </citation>
    <scope>NUCLEOTIDE SEQUENCE</scope>
    <source>
        <tissue evidence="1">Shoot tissue taken approximately 20 cm above the soil surface</tissue>
    </source>
</reference>
<accession>A0A0A9HM58</accession>
<dbReference type="EMBL" id="GBRH01160069">
    <property type="protein sequence ID" value="JAE37827.1"/>
    <property type="molecule type" value="Transcribed_RNA"/>
</dbReference>
<organism evidence="1">
    <name type="scientific">Arundo donax</name>
    <name type="common">Giant reed</name>
    <name type="synonym">Donax arundinaceus</name>
    <dbReference type="NCBI Taxonomy" id="35708"/>
    <lineage>
        <taxon>Eukaryota</taxon>
        <taxon>Viridiplantae</taxon>
        <taxon>Streptophyta</taxon>
        <taxon>Embryophyta</taxon>
        <taxon>Tracheophyta</taxon>
        <taxon>Spermatophyta</taxon>
        <taxon>Magnoliopsida</taxon>
        <taxon>Liliopsida</taxon>
        <taxon>Poales</taxon>
        <taxon>Poaceae</taxon>
        <taxon>PACMAD clade</taxon>
        <taxon>Arundinoideae</taxon>
        <taxon>Arundineae</taxon>
        <taxon>Arundo</taxon>
    </lineage>
</organism>
<sequence>MASLLYFMQQGLVKHCLRGQDTKVTIKIIQKN</sequence>